<feature type="transmembrane region" description="Helical" evidence="1">
    <location>
        <begin position="146"/>
        <end position="164"/>
    </location>
</feature>
<dbReference type="Pfam" id="PF05145">
    <property type="entry name" value="AbrB"/>
    <property type="match status" value="1"/>
</dbReference>
<dbReference type="Proteomes" id="UP001501627">
    <property type="component" value="Unassembled WGS sequence"/>
</dbReference>
<dbReference type="RefSeq" id="WP_103045435.1">
    <property type="nucleotide sequence ID" value="NZ_BAABBP010000003.1"/>
</dbReference>
<dbReference type="PIRSF" id="PIRSF038991">
    <property type="entry name" value="Protein_AbrB"/>
    <property type="match status" value="1"/>
</dbReference>
<dbReference type="PROSITE" id="PS51257">
    <property type="entry name" value="PROKAR_LIPOPROTEIN"/>
    <property type="match status" value="1"/>
</dbReference>
<accession>A0ABP7QLA6</accession>
<keyword evidence="1" id="KW-0472">Membrane</keyword>
<dbReference type="PANTHER" id="PTHR38457">
    <property type="entry name" value="REGULATOR ABRB-RELATED"/>
    <property type="match status" value="1"/>
</dbReference>
<evidence type="ECO:0000256" key="1">
    <source>
        <dbReference type="SAM" id="Phobius"/>
    </source>
</evidence>
<feature type="transmembrane region" description="Helical" evidence="1">
    <location>
        <begin position="176"/>
        <end position="200"/>
    </location>
</feature>
<proteinExistence type="predicted"/>
<name>A0ABP7QLA6_9BURK</name>
<comment type="caution">
    <text evidence="2">The sequence shown here is derived from an EMBL/GenBank/DDBJ whole genome shotgun (WGS) entry which is preliminary data.</text>
</comment>
<feature type="transmembrane region" description="Helical" evidence="1">
    <location>
        <begin position="242"/>
        <end position="261"/>
    </location>
</feature>
<evidence type="ECO:0000313" key="2">
    <source>
        <dbReference type="EMBL" id="GAA3984504.1"/>
    </source>
</evidence>
<dbReference type="NCBIfam" id="TIGR03082">
    <property type="entry name" value="Gneg_AbrB_dup"/>
    <property type="match status" value="2"/>
</dbReference>
<sequence length="359" mass="36894">MPAAARWLALVLASALLAALLRWLAVPAAILLACLLAGVAHALRANTPLALPRRFFRYSQGLLGCLIASSLQPRQLAPVLHDWPLMLGVTLALVGASALLGLWLVRRRVLPGSTALWGMSPGGAAAMVLLAEAHGADVRLVAFMQYVRVLMVTLLAAGVAHMLAPQAGALPSSASAMALSAPAASLAWPGPLLLTTALVVGGEWLARRLGMASGALLLPLSGAVLVQWGAGWAPALPPVVMALAYAGIGWHIGLRFTPAIVRHALRALPQVLLAMALLIGLGLVLAAVLVVLAGVDPLTAYLATSPGGIDTMAVIAATSSADSAFVMALQLARLLALMAFGPALTRWLARRYGGVSDDG</sequence>
<feature type="transmembrane region" description="Helical" evidence="1">
    <location>
        <begin position="273"/>
        <end position="295"/>
    </location>
</feature>
<evidence type="ECO:0000313" key="3">
    <source>
        <dbReference type="Proteomes" id="UP001501627"/>
    </source>
</evidence>
<organism evidence="2 3">
    <name type="scientific">Comamonas faecalis</name>
    <dbReference type="NCBI Taxonomy" id="1387849"/>
    <lineage>
        <taxon>Bacteria</taxon>
        <taxon>Pseudomonadati</taxon>
        <taxon>Pseudomonadota</taxon>
        <taxon>Betaproteobacteria</taxon>
        <taxon>Burkholderiales</taxon>
        <taxon>Comamonadaceae</taxon>
        <taxon>Comamonas</taxon>
    </lineage>
</organism>
<keyword evidence="1" id="KW-1133">Transmembrane helix</keyword>
<protein>
    <submittedName>
        <fullName evidence="2">AbrB family transcriptional regulator</fullName>
    </submittedName>
</protein>
<feature type="transmembrane region" description="Helical" evidence="1">
    <location>
        <begin position="83"/>
        <end position="104"/>
    </location>
</feature>
<dbReference type="PANTHER" id="PTHR38457:SF1">
    <property type="entry name" value="REGULATOR ABRB-RELATED"/>
    <property type="match status" value="1"/>
</dbReference>
<gene>
    <name evidence="2" type="ORF">GCM10022279_04680</name>
</gene>
<feature type="transmembrane region" description="Helical" evidence="1">
    <location>
        <begin position="324"/>
        <end position="344"/>
    </location>
</feature>
<keyword evidence="3" id="KW-1185">Reference proteome</keyword>
<feature type="transmembrane region" description="Helical" evidence="1">
    <location>
        <begin position="212"/>
        <end position="230"/>
    </location>
</feature>
<keyword evidence="1" id="KW-0812">Transmembrane</keyword>
<dbReference type="InterPro" id="IPR007820">
    <property type="entry name" value="AbrB_fam"/>
</dbReference>
<dbReference type="EMBL" id="BAABBP010000003">
    <property type="protein sequence ID" value="GAA3984504.1"/>
    <property type="molecule type" value="Genomic_DNA"/>
</dbReference>
<reference evidence="3" key="1">
    <citation type="journal article" date="2019" name="Int. J. Syst. Evol. Microbiol.">
        <title>The Global Catalogue of Microorganisms (GCM) 10K type strain sequencing project: providing services to taxonomists for standard genome sequencing and annotation.</title>
        <authorList>
            <consortium name="The Broad Institute Genomics Platform"/>
            <consortium name="The Broad Institute Genome Sequencing Center for Infectious Disease"/>
            <person name="Wu L."/>
            <person name="Ma J."/>
        </authorList>
    </citation>
    <scope>NUCLEOTIDE SEQUENCE [LARGE SCALE GENOMIC DNA]</scope>
    <source>
        <strain evidence="3">JCM 17561</strain>
    </source>
</reference>
<dbReference type="InterPro" id="IPR017516">
    <property type="entry name" value="AbrB_dup"/>
</dbReference>